<proteinExistence type="inferred from homology"/>
<dbReference type="EMBL" id="QVEP01000020">
    <property type="protein sequence ID" value="RGB79710.1"/>
    <property type="molecule type" value="Genomic_DNA"/>
</dbReference>
<dbReference type="GO" id="GO:0046657">
    <property type="term" value="P:folic acid catabolic process"/>
    <property type="evidence" value="ECO:0007669"/>
    <property type="project" value="TreeGrafter"/>
</dbReference>
<dbReference type="Gene3D" id="3.30.70.360">
    <property type="match status" value="1"/>
</dbReference>
<dbReference type="PIRSF" id="PIRSF037226">
    <property type="entry name" value="Amidohydrolase_ACY1L2_prd"/>
    <property type="match status" value="1"/>
</dbReference>
<dbReference type="AlphaFoldDB" id="A0A3E2TMU3"/>
<dbReference type="PANTHER" id="PTHR30575:SF0">
    <property type="entry name" value="XAA-ARG DIPEPTIDASE"/>
    <property type="match status" value="1"/>
</dbReference>
<dbReference type="NCBIfam" id="TIGR01891">
    <property type="entry name" value="amidohydrolases"/>
    <property type="match status" value="1"/>
</dbReference>
<dbReference type="Pfam" id="PF01546">
    <property type="entry name" value="Peptidase_M20"/>
    <property type="match status" value="1"/>
</dbReference>
<accession>A0A3E2TMU3</accession>
<comment type="similarity">
    <text evidence="1">Belongs to the peptidase M20A family.</text>
</comment>
<evidence type="ECO:0000313" key="4">
    <source>
        <dbReference type="Proteomes" id="UP000260773"/>
    </source>
</evidence>
<dbReference type="InterPro" id="IPR017144">
    <property type="entry name" value="Xaa-Arg_dipeptidase"/>
</dbReference>
<dbReference type="InterPro" id="IPR052030">
    <property type="entry name" value="Peptidase_M20/M20A_hydrolases"/>
</dbReference>
<evidence type="ECO:0000256" key="1">
    <source>
        <dbReference type="PIRNR" id="PIRNR037226"/>
    </source>
</evidence>
<dbReference type="InterPro" id="IPR011650">
    <property type="entry name" value="Peptidase_M20_dimer"/>
</dbReference>
<dbReference type="Proteomes" id="UP000260773">
    <property type="component" value="Unassembled WGS sequence"/>
</dbReference>
<protein>
    <recommendedName>
        <fullName evidence="1">Peptidase M20 domain-containing protein 2</fullName>
    </recommendedName>
</protein>
<organism evidence="3 4">
    <name type="scientific">Coprococcus catus</name>
    <dbReference type="NCBI Taxonomy" id="116085"/>
    <lineage>
        <taxon>Bacteria</taxon>
        <taxon>Bacillati</taxon>
        <taxon>Bacillota</taxon>
        <taxon>Clostridia</taxon>
        <taxon>Lachnospirales</taxon>
        <taxon>Lachnospiraceae</taxon>
        <taxon>Coprococcus</taxon>
    </lineage>
</organism>
<sequence length="395" mass="43529">MNEMENKQTVQKRIEEIMPDLRELSDYLWHHPEYSFHEFKACKAMSELLRKYGFQVETGVGGIETSVKAVYDSGKTGLNVGFVGEFDAFPGMGHACGHNLMCAIACGAGIGLKSVIDTLGGKITVLGTPAEEGGGGKITMLENGAFEGLDFAMLTHASSDTCVNDISYSRTDIRVHYYGKTAHAATWPEEGISALTPVLELFNIVNAMRLELGDKGKILGIIRDGGDQAIFIPDHCSAEFTIRSFSMKYKWELFHRFIKICENVAAITGTRFEYEMIDLSYEDIRNNPVLEDTLAENFKVLGEELCPRLKEQGIGCTDMGNVTHALPGIQAYIRLRPGLRVHTPEFEEATGSPDGYRAIEAAAKGMAMTAVDILSDSSKMEAVRKAFSEMKAQYE</sequence>
<evidence type="ECO:0000313" key="3">
    <source>
        <dbReference type="EMBL" id="RGB79710.1"/>
    </source>
</evidence>
<comment type="caution">
    <text evidence="3">The sequence shown here is derived from an EMBL/GenBank/DDBJ whole genome shotgun (WGS) entry which is preliminary data.</text>
</comment>
<dbReference type="Pfam" id="PF07687">
    <property type="entry name" value="M20_dimer"/>
    <property type="match status" value="1"/>
</dbReference>
<dbReference type="GO" id="GO:0071713">
    <property type="term" value="F:para-aminobenzoyl-glutamate hydrolase activity"/>
    <property type="evidence" value="ECO:0007669"/>
    <property type="project" value="TreeGrafter"/>
</dbReference>
<dbReference type="Gene3D" id="3.40.630.10">
    <property type="entry name" value="Zn peptidases"/>
    <property type="match status" value="1"/>
</dbReference>
<dbReference type="GO" id="GO:0016805">
    <property type="term" value="F:dipeptidase activity"/>
    <property type="evidence" value="ECO:0007669"/>
    <property type="project" value="InterPro"/>
</dbReference>
<name>A0A3E2TMU3_9FIRM</name>
<evidence type="ECO:0000259" key="2">
    <source>
        <dbReference type="Pfam" id="PF07687"/>
    </source>
</evidence>
<dbReference type="CDD" id="cd03887">
    <property type="entry name" value="M20_Acy1L2"/>
    <property type="match status" value="1"/>
</dbReference>
<dbReference type="SUPFAM" id="SSF55031">
    <property type="entry name" value="Bacterial exopeptidase dimerisation domain"/>
    <property type="match status" value="1"/>
</dbReference>
<dbReference type="GO" id="GO:0005737">
    <property type="term" value="C:cytoplasm"/>
    <property type="evidence" value="ECO:0007669"/>
    <property type="project" value="TreeGrafter"/>
</dbReference>
<dbReference type="InterPro" id="IPR036264">
    <property type="entry name" value="Bact_exopeptidase_dim_dom"/>
</dbReference>
<dbReference type="InterPro" id="IPR017439">
    <property type="entry name" value="Amidohydrolase"/>
</dbReference>
<dbReference type="PANTHER" id="PTHR30575">
    <property type="entry name" value="PEPTIDASE M20"/>
    <property type="match status" value="1"/>
</dbReference>
<dbReference type="SUPFAM" id="SSF53187">
    <property type="entry name" value="Zn-dependent exopeptidases"/>
    <property type="match status" value="1"/>
</dbReference>
<feature type="domain" description="Peptidase M20 dimerisation" evidence="2">
    <location>
        <begin position="174"/>
        <end position="264"/>
    </location>
</feature>
<reference evidence="3 4" key="1">
    <citation type="submission" date="2018-08" db="EMBL/GenBank/DDBJ databases">
        <title>A genome reference for cultivated species of the human gut microbiota.</title>
        <authorList>
            <person name="Zou Y."/>
            <person name="Xue W."/>
            <person name="Luo G."/>
        </authorList>
    </citation>
    <scope>NUCLEOTIDE SEQUENCE [LARGE SCALE GENOMIC DNA]</scope>
    <source>
        <strain evidence="3 4">AF45-17</strain>
    </source>
</reference>
<dbReference type="InterPro" id="IPR002933">
    <property type="entry name" value="Peptidase_M20"/>
</dbReference>
<gene>
    <name evidence="3" type="ORF">DW070_09225</name>
</gene>